<dbReference type="EMBL" id="JBHSPA010000017">
    <property type="protein sequence ID" value="MFC5824998.1"/>
    <property type="molecule type" value="Genomic_DNA"/>
</dbReference>
<sequence>MGLGAVVLAVILVAQYIAENPGWAMVIASLAIAALGGGLFLRYRVIQTRRVRFLAANTELAKVDLMTGTQFEHLVAERMIAEGFRRVHERGGSGDGGVDITAVAPGGTPYAIQCKRYGGTVGAPQVRNFLGALANAFTGHTGVLITSGRLTRQARTEALNARQSLHVLERDLLADWLIGRSTLLPQRDATSRPTPQPNPGTRNTPYPAPLTEGEELTG</sequence>
<protein>
    <submittedName>
        <fullName evidence="4">Restriction endonuclease</fullName>
    </submittedName>
</protein>
<gene>
    <name evidence="4" type="ORF">ACFPZ3_14150</name>
</gene>
<keyword evidence="2" id="KW-0472">Membrane</keyword>
<reference evidence="5" key="1">
    <citation type="journal article" date="2019" name="Int. J. Syst. Evol. Microbiol.">
        <title>The Global Catalogue of Microorganisms (GCM) 10K type strain sequencing project: providing services to taxonomists for standard genome sequencing and annotation.</title>
        <authorList>
            <consortium name="The Broad Institute Genomics Platform"/>
            <consortium name="The Broad Institute Genome Sequencing Center for Infectious Disease"/>
            <person name="Wu L."/>
            <person name="Ma J."/>
        </authorList>
    </citation>
    <scope>NUCLEOTIDE SEQUENCE [LARGE SCALE GENOMIC DNA]</scope>
    <source>
        <strain evidence="5">CCUG 53903</strain>
    </source>
</reference>
<dbReference type="Gene3D" id="3.40.1350.10">
    <property type="match status" value="1"/>
</dbReference>
<dbReference type="InterPro" id="IPR052906">
    <property type="entry name" value="Type_IV_Methyl-Rstrct_Enzyme"/>
</dbReference>
<dbReference type="PANTHER" id="PTHR30015">
    <property type="entry name" value="MRR RESTRICTION SYSTEM PROTEIN"/>
    <property type="match status" value="1"/>
</dbReference>
<name>A0ABW1CHD2_9ACTN</name>
<evidence type="ECO:0000256" key="1">
    <source>
        <dbReference type="SAM" id="MobiDB-lite"/>
    </source>
</evidence>
<feature type="domain" description="Restriction endonuclease type IV Mrr" evidence="3">
    <location>
        <begin position="65"/>
        <end position="177"/>
    </location>
</feature>
<dbReference type="Proteomes" id="UP001596058">
    <property type="component" value="Unassembled WGS sequence"/>
</dbReference>
<evidence type="ECO:0000256" key="2">
    <source>
        <dbReference type="SAM" id="Phobius"/>
    </source>
</evidence>
<evidence type="ECO:0000313" key="5">
    <source>
        <dbReference type="Proteomes" id="UP001596058"/>
    </source>
</evidence>
<dbReference type="InterPro" id="IPR011856">
    <property type="entry name" value="tRNA_endonuc-like_dom_sf"/>
</dbReference>
<keyword evidence="4" id="KW-0255">Endonuclease</keyword>
<dbReference type="GO" id="GO:0004519">
    <property type="term" value="F:endonuclease activity"/>
    <property type="evidence" value="ECO:0007669"/>
    <property type="project" value="UniProtKB-KW"/>
</dbReference>
<feature type="transmembrane region" description="Helical" evidence="2">
    <location>
        <begin position="24"/>
        <end position="43"/>
    </location>
</feature>
<keyword evidence="2" id="KW-1133">Transmembrane helix</keyword>
<dbReference type="SUPFAM" id="SSF52980">
    <property type="entry name" value="Restriction endonuclease-like"/>
    <property type="match status" value="1"/>
</dbReference>
<comment type="caution">
    <text evidence="4">The sequence shown here is derived from an EMBL/GenBank/DDBJ whole genome shotgun (WGS) entry which is preliminary data.</text>
</comment>
<keyword evidence="5" id="KW-1185">Reference proteome</keyword>
<dbReference type="InterPro" id="IPR011335">
    <property type="entry name" value="Restrct_endonuc-II-like"/>
</dbReference>
<dbReference type="InterPro" id="IPR007560">
    <property type="entry name" value="Restrct_endonuc_IV_Mrr"/>
</dbReference>
<evidence type="ECO:0000259" key="3">
    <source>
        <dbReference type="Pfam" id="PF04471"/>
    </source>
</evidence>
<dbReference type="RefSeq" id="WP_379514517.1">
    <property type="nucleotide sequence ID" value="NZ_JBHSPA010000017.1"/>
</dbReference>
<feature type="region of interest" description="Disordered" evidence="1">
    <location>
        <begin position="185"/>
        <end position="218"/>
    </location>
</feature>
<dbReference type="PANTHER" id="PTHR30015:SF6">
    <property type="entry name" value="SLL1429 PROTEIN"/>
    <property type="match status" value="1"/>
</dbReference>
<accession>A0ABW1CHD2</accession>
<evidence type="ECO:0000313" key="4">
    <source>
        <dbReference type="EMBL" id="MFC5824998.1"/>
    </source>
</evidence>
<organism evidence="4 5">
    <name type="scientific">Nonomuraea insulae</name>
    <dbReference type="NCBI Taxonomy" id="1616787"/>
    <lineage>
        <taxon>Bacteria</taxon>
        <taxon>Bacillati</taxon>
        <taxon>Actinomycetota</taxon>
        <taxon>Actinomycetes</taxon>
        <taxon>Streptosporangiales</taxon>
        <taxon>Streptosporangiaceae</taxon>
        <taxon>Nonomuraea</taxon>
    </lineage>
</organism>
<proteinExistence type="predicted"/>
<keyword evidence="4" id="KW-0378">Hydrolase</keyword>
<dbReference type="Pfam" id="PF04471">
    <property type="entry name" value="Mrr_cat"/>
    <property type="match status" value="1"/>
</dbReference>
<keyword evidence="4" id="KW-0540">Nuclease</keyword>
<keyword evidence="2" id="KW-0812">Transmembrane</keyword>